<dbReference type="EMBL" id="AAVT01000005">
    <property type="protein sequence ID" value="EAW30894.1"/>
    <property type="molecule type" value="Genomic_DNA"/>
</dbReference>
<organism evidence="1 2">
    <name type="scientific">marine gamma proteobacterium HTCC2143</name>
    <dbReference type="NCBI Taxonomy" id="247633"/>
    <lineage>
        <taxon>Bacteria</taxon>
        <taxon>Pseudomonadati</taxon>
        <taxon>Pseudomonadota</taxon>
        <taxon>Gammaproteobacteria</taxon>
        <taxon>Cellvibrionales</taxon>
        <taxon>Spongiibacteraceae</taxon>
        <taxon>BD1-7 clade</taxon>
    </lineage>
</organism>
<proteinExistence type="predicted"/>
<keyword evidence="2" id="KW-1185">Reference proteome</keyword>
<gene>
    <name evidence="1" type="ORF">GP2143_09867</name>
</gene>
<sequence length="42" mass="4771">MEAEGSSMLLRHSSECINKGDKKVFTKEVEDAIVNHKYIADF</sequence>
<protein>
    <submittedName>
        <fullName evidence="1">Uncharacterized protein</fullName>
    </submittedName>
</protein>
<evidence type="ECO:0000313" key="1">
    <source>
        <dbReference type="EMBL" id="EAW30894.1"/>
    </source>
</evidence>
<reference evidence="1 2" key="1">
    <citation type="journal article" date="2010" name="J. Bacteriol.">
        <title>Genome sequence of the oligotrophic marine Gammaproteobacterium HTCC2143, isolated from the Oregon Coast.</title>
        <authorList>
            <person name="Oh H.M."/>
            <person name="Kang I."/>
            <person name="Ferriera S."/>
            <person name="Giovannoni S.J."/>
            <person name="Cho J.C."/>
        </authorList>
    </citation>
    <scope>NUCLEOTIDE SEQUENCE [LARGE SCALE GENOMIC DNA]</scope>
    <source>
        <strain evidence="1 2">HTCC2143</strain>
    </source>
</reference>
<dbReference type="AlphaFoldDB" id="A0YDL0"/>
<comment type="caution">
    <text evidence="1">The sequence shown here is derived from an EMBL/GenBank/DDBJ whole genome shotgun (WGS) entry which is preliminary data.</text>
</comment>
<dbReference type="Proteomes" id="UP000004931">
    <property type="component" value="Unassembled WGS sequence"/>
</dbReference>
<accession>A0YDL0</accession>
<evidence type="ECO:0000313" key="2">
    <source>
        <dbReference type="Proteomes" id="UP000004931"/>
    </source>
</evidence>
<name>A0YDL0_9GAMM</name>